<keyword evidence="18" id="KW-1185">Reference proteome</keyword>
<dbReference type="STRING" id="555778.Hneap_0406"/>
<comment type="similarity">
    <text evidence="3 14">Belongs to the pyruvate kinase family.</text>
</comment>
<evidence type="ECO:0000256" key="4">
    <source>
        <dbReference type="ARBA" id="ARBA00012142"/>
    </source>
</evidence>
<evidence type="ECO:0000256" key="8">
    <source>
        <dbReference type="ARBA" id="ARBA00022777"/>
    </source>
</evidence>
<dbReference type="AlphaFoldDB" id="D0KXU0"/>
<keyword evidence="8 14" id="KW-0418">Kinase</keyword>
<evidence type="ECO:0000256" key="13">
    <source>
        <dbReference type="NCBIfam" id="TIGR01064"/>
    </source>
</evidence>
<dbReference type="NCBIfam" id="NF004978">
    <property type="entry name" value="PRK06354.1"/>
    <property type="match status" value="1"/>
</dbReference>
<dbReference type="Pfam" id="PF00224">
    <property type="entry name" value="PK"/>
    <property type="match status" value="1"/>
</dbReference>
<comment type="cofactor">
    <cofactor evidence="1">
        <name>K(+)</name>
        <dbReference type="ChEBI" id="CHEBI:29103"/>
    </cofactor>
</comment>
<dbReference type="eggNOG" id="COG0469">
    <property type="taxonomic scope" value="Bacteria"/>
</dbReference>
<dbReference type="SUPFAM" id="SSF50800">
    <property type="entry name" value="PK beta-barrel domain-like"/>
    <property type="match status" value="1"/>
</dbReference>
<dbReference type="GO" id="GO:0004743">
    <property type="term" value="F:pyruvate kinase activity"/>
    <property type="evidence" value="ECO:0007669"/>
    <property type="project" value="UniProtKB-UniRule"/>
</dbReference>
<dbReference type="Pfam" id="PF02887">
    <property type="entry name" value="PK_C"/>
    <property type="match status" value="1"/>
</dbReference>
<evidence type="ECO:0000256" key="1">
    <source>
        <dbReference type="ARBA" id="ARBA00001958"/>
    </source>
</evidence>
<evidence type="ECO:0000256" key="7">
    <source>
        <dbReference type="ARBA" id="ARBA00022741"/>
    </source>
</evidence>
<evidence type="ECO:0000256" key="11">
    <source>
        <dbReference type="ARBA" id="ARBA00023152"/>
    </source>
</evidence>
<keyword evidence="12 17" id="KW-0670">Pyruvate</keyword>
<dbReference type="InterPro" id="IPR015806">
    <property type="entry name" value="Pyrv_Knase_insert_dom_sf"/>
</dbReference>
<comment type="catalytic activity">
    <reaction evidence="14">
        <text>pyruvate + ATP = phosphoenolpyruvate + ADP + H(+)</text>
        <dbReference type="Rhea" id="RHEA:18157"/>
        <dbReference type="ChEBI" id="CHEBI:15361"/>
        <dbReference type="ChEBI" id="CHEBI:15378"/>
        <dbReference type="ChEBI" id="CHEBI:30616"/>
        <dbReference type="ChEBI" id="CHEBI:58702"/>
        <dbReference type="ChEBI" id="CHEBI:456216"/>
        <dbReference type="EC" id="2.7.1.40"/>
    </reaction>
</comment>
<dbReference type="NCBIfam" id="NF004491">
    <property type="entry name" value="PRK05826.1"/>
    <property type="match status" value="1"/>
</dbReference>
<evidence type="ECO:0000256" key="12">
    <source>
        <dbReference type="ARBA" id="ARBA00023317"/>
    </source>
</evidence>
<dbReference type="Gene3D" id="3.40.1380.20">
    <property type="entry name" value="Pyruvate kinase, C-terminal domain"/>
    <property type="match status" value="1"/>
</dbReference>
<dbReference type="InterPro" id="IPR011037">
    <property type="entry name" value="Pyrv_Knase-like_insert_dom_sf"/>
</dbReference>
<dbReference type="NCBIfam" id="TIGR01064">
    <property type="entry name" value="pyruv_kin"/>
    <property type="match status" value="1"/>
</dbReference>
<dbReference type="KEGG" id="hna:Hneap_0406"/>
<dbReference type="InterPro" id="IPR040442">
    <property type="entry name" value="Pyrv_kinase-like_dom_sf"/>
</dbReference>
<comment type="pathway">
    <text evidence="2 14">Carbohydrate degradation; glycolysis; pyruvate from D-glyceraldehyde 3-phosphate: step 5/5.</text>
</comment>
<evidence type="ECO:0000256" key="3">
    <source>
        <dbReference type="ARBA" id="ARBA00008663"/>
    </source>
</evidence>
<dbReference type="InterPro" id="IPR015813">
    <property type="entry name" value="Pyrv/PenolPyrv_kinase-like_dom"/>
</dbReference>
<dbReference type="GO" id="GO:0005524">
    <property type="term" value="F:ATP binding"/>
    <property type="evidence" value="ECO:0007669"/>
    <property type="project" value="UniProtKB-KW"/>
</dbReference>
<keyword evidence="9" id="KW-0067">ATP-binding</keyword>
<evidence type="ECO:0000259" key="15">
    <source>
        <dbReference type="Pfam" id="PF00224"/>
    </source>
</evidence>
<dbReference type="PRINTS" id="PR01050">
    <property type="entry name" value="PYRUVTKNASE"/>
</dbReference>
<accession>D0KXU0</accession>
<dbReference type="GO" id="GO:0000287">
    <property type="term" value="F:magnesium ion binding"/>
    <property type="evidence" value="ECO:0007669"/>
    <property type="project" value="UniProtKB-UniRule"/>
</dbReference>
<gene>
    <name evidence="17" type="ordered locus">Hneap_0406</name>
</gene>
<evidence type="ECO:0000256" key="14">
    <source>
        <dbReference type="RuleBase" id="RU000504"/>
    </source>
</evidence>
<dbReference type="HOGENOM" id="CLU_015439_0_2_6"/>
<reference evidence="17 18" key="1">
    <citation type="submission" date="2009-10" db="EMBL/GenBank/DDBJ databases">
        <title>Complete sequence of Halothiobacillus neapolitanus c2.</title>
        <authorList>
            <consortium name="US DOE Joint Genome Institute"/>
            <person name="Lucas S."/>
            <person name="Copeland A."/>
            <person name="Lapidus A."/>
            <person name="Glavina del Rio T."/>
            <person name="Tice H."/>
            <person name="Bruce D."/>
            <person name="Goodwin L."/>
            <person name="Pitluck S."/>
            <person name="Davenport K."/>
            <person name="Brettin T."/>
            <person name="Detter J.C."/>
            <person name="Han C."/>
            <person name="Tapia R."/>
            <person name="Larimer F."/>
            <person name="Land M."/>
            <person name="Hauser L."/>
            <person name="Kyrpides N."/>
            <person name="Mikhailova N."/>
            <person name="Kerfeld C."/>
            <person name="Cannon G."/>
            <person name="Heinhort S."/>
        </authorList>
    </citation>
    <scope>NUCLEOTIDE SEQUENCE [LARGE SCALE GENOMIC DNA]</scope>
    <source>
        <strain evidence="18">ATCC 23641 / c2</strain>
    </source>
</reference>
<keyword evidence="10 14" id="KW-0460">Magnesium</keyword>
<feature type="domain" description="Pyruvate kinase barrel" evidence="15">
    <location>
        <begin position="14"/>
        <end position="336"/>
    </location>
</feature>
<evidence type="ECO:0000256" key="9">
    <source>
        <dbReference type="ARBA" id="ARBA00022840"/>
    </source>
</evidence>
<dbReference type="InterPro" id="IPR018209">
    <property type="entry name" value="Pyrv_Knase_AS"/>
</dbReference>
<evidence type="ECO:0000256" key="10">
    <source>
        <dbReference type="ARBA" id="ARBA00022842"/>
    </source>
</evidence>
<protein>
    <recommendedName>
        <fullName evidence="4 13">Pyruvate kinase</fullName>
        <ecNumber evidence="4 13">2.7.1.40</ecNumber>
    </recommendedName>
</protein>
<keyword evidence="7" id="KW-0547">Nucleotide-binding</keyword>
<organism evidence="17 18">
    <name type="scientific">Halothiobacillus neapolitanus (strain ATCC 23641 / DSM 15147 / CIP 104769 / NCIMB 8539 / c2)</name>
    <name type="common">Thiobacillus neapolitanus</name>
    <dbReference type="NCBI Taxonomy" id="555778"/>
    <lineage>
        <taxon>Bacteria</taxon>
        <taxon>Pseudomonadati</taxon>
        <taxon>Pseudomonadota</taxon>
        <taxon>Gammaproteobacteria</taxon>
        <taxon>Chromatiales</taxon>
        <taxon>Halothiobacillaceae</taxon>
        <taxon>Halothiobacillus</taxon>
    </lineage>
</organism>
<evidence type="ECO:0000256" key="5">
    <source>
        <dbReference type="ARBA" id="ARBA00022679"/>
    </source>
</evidence>
<feature type="domain" description="Pyruvate kinase C-terminal" evidence="16">
    <location>
        <begin position="368"/>
        <end position="482"/>
    </location>
</feature>
<name>D0KXU0_HALNC</name>
<dbReference type="Gene3D" id="3.20.20.60">
    <property type="entry name" value="Phosphoenolpyruvate-binding domains"/>
    <property type="match status" value="1"/>
</dbReference>
<dbReference type="PANTHER" id="PTHR11817">
    <property type="entry name" value="PYRUVATE KINASE"/>
    <property type="match status" value="1"/>
</dbReference>
<dbReference type="SUPFAM" id="SSF52935">
    <property type="entry name" value="PK C-terminal domain-like"/>
    <property type="match status" value="1"/>
</dbReference>
<dbReference type="GO" id="GO:0030955">
    <property type="term" value="F:potassium ion binding"/>
    <property type="evidence" value="ECO:0007669"/>
    <property type="project" value="UniProtKB-UniRule"/>
</dbReference>
<keyword evidence="5 14" id="KW-0808">Transferase</keyword>
<dbReference type="GO" id="GO:0016301">
    <property type="term" value="F:kinase activity"/>
    <property type="evidence" value="ECO:0007669"/>
    <property type="project" value="UniProtKB-KW"/>
</dbReference>
<proteinExistence type="inferred from homology"/>
<dbReference type="OrthoDB" id="9812123at2"/>
<dbReference type="InterPro" id="IPR015793">
    <property type="entry name" value="Pyrv_Knase_brl"/>
</dbReference>
<evidence type="ECO:0000259" key="16">
    <source>
        <dbReference type="Pfam" id="PF02887"/>
    </source>
</evidence>
<evidence type="ECO:0000256" key="2">
    <source>
        <dbReference type="ARBA" id="ARBA00004997"/>
    </source>
</evidence>
<dbReference type="EC" id="2.7.1.40" evidence="4 13"/>
<evidence type="ECO:0000256" key="6">
    <source>
        <dbReference type="ARBA" id="ARBA00022723"/>
    </source>
</evidence>
<dbReference type="FunFam" id="2.40.33.10:FF:000001">
    <property type="entry name" value="Pyruvate kinase"/>
    <property type="match status" value="1"/>
</dbReference>
<keyword evidence="6" id="KW-0479">Metal-binding</keyword>
<dbReference type="InterPro" id="IPR036918">
    <property type="entry name" value="Pyrv_Knase_C_sf"/>
</dbReference>
<sequence length="491" mass="52864">MHAQNPPGYLSTKRRTKIVATLGPASDNPKVIADLISAGVDVVRLNFSHGKAADHQHRADMVRAAASAQGKFVAILGDLQGPKIRIDRFKNGKVELADGAHFTLDADLDRDSGDETTVGITYKALVTDSKAGDILLLDDGRIVLQVESVSGNKIQTKVVVGGELSNNKGINRQGGGLSAPAITEKDREDIKTAAAIGVDYIAVSFPRSGEDIHEARRLLQEAGCTAHIVAKIERAEAIECIRDIIQASDAIMIARGDLGVEIGDAELPAVQKAFIRMARDMNRPVITATQMMETMITNPIPTRAEVFDVANAVLDGTDAVMLSAETAAGKHPVRVVETMARICHRAEYQIEAKRGQPPLDIPFERIDQAIAYSAIYTANHLSVAAIVALTESGATALWMSRVSTDIPIYAFTRNEVAARRMALYRGVQAVHFPYSSTDHAEVNRLTIEALTQMECLDDGDVVIITKGDLMGQMGGTNAMKIVRVGQIINAD</sequence>
<dbReference type="SUPFAM" id="SSF51621">
    <property type="entry name" value="Phosphoenolpyruvate/pyruvate domain"/>
    <property type="match status" value="1"/>
</dbReference>
<dbReference type="EMBL" id="CP001801">
    <property type="protein sequence ID" value="ACX95263.1"/>
    <property type="molecule type" value="Genomic_DNA"/>
</dbReference>
<dbReference type="RefSeq" id="WP_012823299.1">
    <property type="nucleotide sequence ID" value="NC_013422.1"/>
</dbReference>
<dbReference type="Proteomes" id="UP000009102">
    <property type="component" value="Chromosome"/>
</dbReference>
<keyword evidence="11 14" id="KW-0324">Glycolysis</keyword>
<dbReference type="InterPro" id="IPR015795">
    <property type="entry name" value="Pyrv_Knase_C"/>
</dbReference>
<dbReference type="InterPro" id="IPR001697">
    <property type="entry name" value="Pyr_Knase"/>
</dbReference>
<evidence type="ECO:0000313" key="17">
    <source>
        <dbReference type="EMBL" id="ACX95263.1"/>
    </source>
</evidence>
<dbReference type="UniPathway" id="UPA00109">
    <property type="reaction ID" value="UER00188"/>
</dbReference>
<dbReference type="PROSITE" id="PS00110">
    <property type="entry name" value="PYRUVATE_KINASE"/>
    <property type="match status" value="1"/>
</dbReference>
<evidence type="ECO:0000313" key="18">
    <source>
        <dbReference type="Proteomes" id="UP000009102"/>
    </source>
</evidence>
<dbReference type="Gene3D" id="2.40.33.10">
    <property type="entry name" value="PK beta-barrel domain-like"/>
    <property type="match status" value="1"/>
</dbReference>